<dbReference type="AlphaFoldDB" id="A0A3P5X460"/>
<reference evidence="2 3" key="1">
    <citation type="submission" date="2018-11" db="EMBL/GenBank/DDBJ databases">
        <authorList>
            <person name="Criscuolo A."/>
        </authorList>
    </citation>
    <scope>NUCLEOTIDE SEQUENCE [LARGE SCALE GENOMIC DNA]</scope>
    <source>
        <strain evidence="2">ATB-66</strain>
    </source>
</reference>
<gene>
    <name evidence="2" type="ORF">FILTAD_01915</name>
</gene>
<evidence type="ECO:0000313" key="3">
    <source>
        <dbReference type="Proteomes" id="UP000270468"/>
    </source>
</evidence>
<feature type="region of interest" description="Disordered" evidence="1">
    <location>
        <begin position="29"/>
        <end position="67"/>
    </location>
</feature>
<keyword evidence="3" id="KW-1185">Reference proteome</keyword>
<evidence type="ECO:0000256" key="1">
    <source>
        <dbReference type="SAM" id="MobiDB-lite"/>
    </source>
</evidence>
<feature type="compositionally biased region" description="Polar residues" evidence="1">
    <location>
        <begin position="41"/>
        <end position="60"/>
    </location>
</feature>
<name>A0A3P5X460_9BACL</name>
<protein>
    <submittedName>
        <fullName evidence="2">Uncharacterized protein</fullName>
    </submittedName>
</protein>
<accession>A0A3P5X460</accession>
<dbReference type="Proteomes" id="UP000270468">
    <property type="component" value="Unassembled WGS sequence"/>
</dbReference>
<sequence>MTESNETNNAEEKKVKISFKDAVNQQLEAKKKKQTVAQKQGIANKQTKTMKSQKARTASSSHKKMGL</sequence>
<organism evidence="2 3">
    <name type="scientific">Filibacter tadaridae</name>
    <dbReference type="NCBI Taxonomy" id="2483811"/>
    <lineage>
        <taxon>Bacteria</taxon>
        <taxon>Bacillati</taxon>
        <taxon>Bacillota</taxon>
        <taxon>Bacilli</taxon>
        <taxon>Bacillales</taxon>
        <taxon>Caryophanaceae</taxon>
        <taxon>Filibacter</taxon>
    </lineage>
</organism>
<dbReference type="RefSeq" id="WP_124070518.1">
    <property type="nucleotide sequence ID" value="NZ_CBCRXF010000001.1"/>
</dbReference>
<proteinExistence type="predicted"/>
<evidence type="ECO:0000313" key="2">
    <source>
        <dbReference type="EMBL" id="VDC28944.1"/>
    </source>
</evidence>
<dbReference type="EMBL" id="UXAV01000042">
    <property type="protein sequence ID" value="VDC28944.1"/>
    <property type="molecule type" value="Genomic_DNA"/>
</dbReference>